<dbReference type="CDD" id="cd00093">
    <property type="entry name" value="HTH_XRE"/>
    <property type="match status" value="1"/>
</dbReference>
<dbReference type="RefSeq" id="WP_168135607.1">
    <property type="nucleotide sequence ID" value="NZ_JAAVJH010000012.1"/>
</dbReference>
<dbReference type="PANTHER" id="PTHR46797">
    <property type="entry name" value="HTH-TYPE TRANSCRIPTIONAL REGULATOR"/>
    <property type="match status" value="1"/>
</dbReference>
<accession>A0ABX1CUS3</accession>
<keyword evidence="1" id="KW-0238">DNA-binding</keyword>
<reference evidence="3 4" key="1">
    <citation type="submission" date="2020-03" db="EMBL/GenBank/DDBJ databases">
        <authorList>
            <person name="Wang L."/>
            <person name="He N."/>
            <person name="Li Y."/>
            <person name="Fang Y."/>
            <person name="Zhang F."/>
        </authorList>
    </citation>
    <scope>NUCLEOTIDE SEQUENCE [LARGE SCALE GENOMIC DNA]</scope>
    <source>
        <strain evidence="3 4">36D10-4-7</strain>
    </source>
</reference>
<dbReference type="InterPro" id="IPR050807">
    <property type="entry name" value="TransReg_Diox_bact_type"/>
</dbReference>
<dbReference type="Gene3D" id="1.10.260.40">
    <property type="entry name" value="lambda repressor-like DNA-binding domains"/>
    <property type="match status" value="1"/>
</dbReference>
<evidence type="ECO:0000256" key="1">
    <source>
        <dbReference type="ARBA" id="ARBA00023125"/>
    </source>
</evidence>
<dbReference type="SMART" id="SM00530">
    <property type="entry name" value="HTH_XRE"/>
    <property type="match status" value="1"/>
</dbReference>
<organism evidence="3 4">
    <name type="scientific">Sphingomonas corticis</name>
    <dbReference type="NCBI Taxonomy" id="2722791"/>
    <lineage>
        <taxon>Bacteria</taxon>
        <taxon>Pseudomonadati</taxon>
        <taxon>Pseudomonadota</taxon>
        <taxon>Alphaproteobacteria</taxon>
        <taxon>Sphingomonadales</taxon>
        <taxon>Sphingomonadaceae</taxon>
        <taxon>Sphingomonas</taxon>
    </lineage>
</organism>
<keyword evidence="4" id="KW-1185">Reference proteome</keyword>
<comment type="caution">
    <text evidence="3">The sequence shown here is derived from an EMBL/GenBank/DDBJ whole genome shotgun (WGS) entry which is preliminary data.</text>
</comment>
<dbReference type="PANTHER" id="PTHR46797:SF1">
    <property type="entry name" value="METHYLPHOSPHONATE SYNTHASE"/>
    <property type="match status" value="1"/>
</dbReference>
<dbReference type="SUPFAM" id="SSF47413">
    <property type="entry name" value="lambda repressor-like DNA-binding domains"/>
    <property type="match status" value="1"/>
</dbReference>
<dbReference type="InterPro" id="IPR010982">
    <property type="entry name" value="Lambda_DNA-bd_dom_sf"/>
</dbReference>
<dbReference type="Proteomes" id="UP000732399">
    <property type="component" value="Unassembled WGS sequence"/>
</dbReference>
<evidence type="ECO:0000313" key="3">
    <source>
        <dbReference type="EMBL" id="NJR80050.1"/>
    </source>
</evidence>
<dbReference type="PROSITE" id="PS50943">
    <property type="entry name" value="HTH_CROC1"/>
    <property type="match status" value="1"/>
</dbReference>
<dbReference type="InterPro" id="IPR001387">
    <property type="entry name" value="Cro/C1-type_HTH"/>
</dbReference>
<name>A0ABX1CUS3_9SPHN</name>
<proteinExistence type="predicted"/>
<gene>
    <name evidence="3" type="ORF">HBH26_15810</name>
</gene>
<sequence length="106" mass="12002">MRDEEQTDDSRDPLALALGRQVARYRETRDWRIVDLAERSGMSDKYVWRVEAGEVLPGLRNLVRLAQALGVPLAVLVDGVDATPIEPRNRSYVAERKPGRPPKPRP</sequence>
<dbReference type="Pfam" id="PF13560">
    <property type="entry name" value="HTH_31"/>
    <property type="match status" value="1"/>
</dbReference>
<protein>
    <submittedName>
        <fullName evidence="3">Helix-turn-helix transcriptional regulator</fullName>
    </submittedName>
</protein>
<evidence type="ECO:0000313" key="4">
    <source>
        <dbReference type="Proteomes" id="UP000732399"/>
    </source>
</evidence>
<evidence type="ECO:0000259" key="2">
    <source>
        <dbReference type="PROSITE" id="PS50943"/>
    </source>
</evidence>
<feature type="domain" description="HTH cro/C1-type" evidence="2">
    <location>
        <begin position="22"/>
        <end position="76"/>
    </location>
</feature>
<dbReference type="EMBL" id="JAAVJH010000012">
    <property type="protein sequence ID" value="NJR80050.1"/>
    <property type="molecule type" value="Genomic_DNA"/>
</dbReference>